<dbReference type="PROSITE" id="PS50075">
    <property type="entry name" value="CARRIER"/>
    <property type="match status" value="3"/>
</dbReference>
<dbReference type="InterPro" id="IPR016039">
    <property type="entry name" value="Thiolase-like"/>
</dbReference>
<dbReference type="Gene3D" id="3.10.129.10">
    <property type="entry name" value="Hotdog Thioesterase"/>
    <property type="match status" value="1"/>
</dbReference>
<dbReference type="CDD" id="cd08956">
    <property type="entry name" value="KR_3_FAS_SDR_x"/>
    <property type="match status" value="1"/>
</dbReference>
<dbReference type="SMART" id="SM01294">
    <property type="entry name" value="PKS_PP_betabranch"/>
    <property type="match status" value="2"/>
</dbReference>
<dbReference type="InterPro" id="IPR032821">
    <property type="entry name" value="PKS_assoc"/>
</dbReference>
<dbReference type="SUPFAM" id="SSF53901">
    <property type="entry name" value="Thiolase-like"/>
    <property type="match status" value="3"/>
</dbReference>
<feature type="region of interest" description="Disordered" evidence="8">
    <location>
        <begin position="1949"/>
        <end position="1980"/>
    </location>
</feature>
<dbReference type="Pfam" id="PF02801">
    <property type="entry name" value="Ketoacyl-synt_C"/>
    <property type="match status" value="2"/>
</dbReference>
<dbReference type="PROSITE" id="PS00012">
    <property type="entry name" value="PHOSPHOPANTETHEINE"/>
    <property type="match status" value="2"/>
</dbReference>
<dbReference type="InterPro" id="IPR014030">
    <property type="entry name" value="Ketoacyl_synth_N"/>
</dbReference>
<dbReference type="SMART" id="SM00822">
    <property type="entry name" value="PKS_KR"/>
    <property type="match status" value="1"/>
</dbReference>
<dbReference type="InterPro" id="IPR045851">
    <property type="entry name" value="AMP-bd_C_sf"/>
</dbReference>
<feature type="domain" description="Ketosynthase family 3 (KS3)" evidence="10">
    <location>
        <begin position="2584"/>
        <end position="3009"/>
    </location>
</feature>
<evidence type="ECO:0000256" key="3">
    <source>
        <dbReference type="ARBA" id="ARBA00022679"/>
    </source>
</evidence>
<dbReference type="InterPro" id="IPR020841">
    <property type="entry name" value="PKS_Beta-ketoAc_synthase_dom"/>
</dbReference>
<dbReference type="Gene3D" id="3.40.366.10">
    <property type="entry name" value="Malonyl-Coenzyme A Acyl Carrier Protein, domain 2"/>
    <property type="match status" value="2"/>
</dbReference>
<keyword evidence="5" id="KW-0511">Multifunctional enzyme</keyword>
<feature type="domain" description="Carrier" evidence="9">
    <location>
        <begin position="863"/>
        <end position="937"/>
    </location>
</feature>
<dbReference type="PROSITE" id="PS52019">
    <property type="entry name" value="PKS_MFAS_DH"/>
    <property type="match status" value="1"/>
</dbReference>
<evidence type="ECO:0000256" key="1">
    <source>
        <dbReference type="ARBA" id="ARBA00022450"/>
    </source>
</evidence>
<dbReference type="EMBL" id="FMCW01000027">
    <property type="protein sequence ID" value="SCF08958.1"/>
    <property type="molecule type" value="Genomic_DNA"/>
</dbReference>
<evidence type="ECO:0000256" key="4">
    <source>
        <dbReference type="ARBA" id="ARBA00022737"/>
    </source>
</evidence>
<dbReference type="Gene3D" id="3.40.50.720">
    <property type="entry name" value="NAD(P)-binding Rossmann-like Domain"/>
    <property type="match status" value="2"/>
</dbReference>
<feature type="domain" description="Ketosynthase family 3 (KS3)" evidence="10">
    <location>
        <begin position="3594"/>
        <end position="3770"/>
    </location>
</feature>
<protein>
    <submittedName>
        <fullName evidence="12">Rifamycin polyketide synthase modules 1, 2 and 3</fullName>
    </submittedName>
</protein>
<dbReference type="Proteomes" id="UP000199375">
    <property type="component" value="Unassembled WGS sequence"/>
</dbReference>
<comment type="caution">
    <text evidence="7">Lacks conserved residue(s) required for the propagation of feature annotation.</text>
</comment>
<evidence type="ECO:0000256" key="8">
    <source>
        <dbReference type="SAM" id="MobiDB-lite"/>
    </source>
</evidence>
<dbReference type="PROSITE" id="PS00606">
    <property type="entry name" value="KS3_1"/>
    <property type="match status" value="2"/>
</dbReference>
<proteinExistence type="predicted"/>
<dbReference type="Pfam" id="PF00550">
    <property type="entry name" value="PP-binding"/>
    <property type="match status" value="3"/>
</dbReference>
<dbReference type="InterPro" id="IPR020845">
    <property type="entry name" value="AMP-binding_CS"/>
</dbReference>
<dbReference type="PANTHER" id="PTHR43775:SF51">
    <property type="entry name" value="INACTIVE PHENOLPHTHIOCEROL SYNTHESIS POLYKETIDE SYNTHASE TYPE I PKS1-RELATED"/>
    <property type="match status" value="1"/>
</dbReference>
<dbReference type="PANTHER" id="PTHR43775">
    <property type="entry name" value="FATTY ACID SYNTHASE"/>
    <property type="match status" value="1"/>
</dbReference>
<dbReference type="Gene3D" id="3.30.70.3290">
    <property type="match status" value="2"/>
</dbReference>
<dbReference type="SMART" id="SM00826">
    <property type="entry name" value="PKS_DH"/>
    <property type="match status" value="1"/>
</dbReference>
<evidence type="ECO:0000259" key="10">
    <source>
        <dbReference type="PROSITE" id="PS52004"/>
    </source>
</evidence>
<dbReference type="InterPro" id="IPR001227">
    <property type="entry name" value="Ac_transferase_dom_sf"/>
</dbReference>
<dbReference type="RefSeq" id="WP_091283981.1">
    <property type="nucleotide sequence ID" value="NZ_FMCW01000027.1"/>
</dbReference>
<dbReference type="SMART" id="SM00823">
    <property type="entry name" value="PKS_PP"/>
    <property type="match status" value="3"/>
</dbReference>
<dbReference type="InterPro" id="IPR025110">
    <property type="entry name" value="AMP-bd_C"/>
</dbReference>
<dbReference type="InterPro" id="IPR014031">
    <property type="entry name" value="Ketoacyl_synth_C"/>
</dbReference>
<dbReference type="SUPFAM" id="SSF55048">
    <property type="entry name" value="Probable ACP-binding domain of malonyl-CoA ACP transacylase"/>
    <property type="match status" value="2"/>
</dbReference>
<dbReference type="GO" id="GO:0031177">
    <property type="term" value="F:phosphopantetheine binding"/>
    <property type="evidence" value="ECO:0007669"/>
    <property type="project" value="InterPro"/>
</dbReference>
<dbReference type="InterPro" id="IPR042099">
    <property type="entry name" value="ANL_N_sf"/>
</dbReference>
<dbReference type="SUPFAM" id="SSF56801">
    <property type="entry name" value="Acetyl-CoA synthetase-like"/>
    <property type="match status" value="1"/>
</dbReference>
<feature type="domain" description="PKS/mFAS DH" evidence="11">
    <location>
        <begin position="1846"/>
        <end position="2136"/>
    </location>
</feature>
<keyword evidence="6" id="KW-0012">Acyltransferase</keyword>
<dbReference type="SUPFAM" id="SSF47336">
    <property type="entry name" value="ACP-like"/>
    <property type="match status" value="3"/>
</dbReference>
<evidence type="ECO:0000259" key="9">
    <source>
        <dbReference type="PROSITE" id="PS50075"/>
    </source>
</evidence>
<dbReference type="InterPro" id="IPR006162">
    <property type="entry name" value="Ppantetheine_attach_site"/>
</dbReference>
<dbReference type="GO" id="GO:0004315">
    <property type="term" value="F:3-oxoacyl-[acyl-carrier-protein] synthase activity"/>
    <property type="evidence" value="ECO:0007669"/>
    <property type="project" value="InterPro"/>
</dbReference>
<dbReference type="InterPro" id="IPR009081">
    <property type="entry name" value="PP-bd_ACP"/>
</dbReference>
<gene>
    <name evidence="12" type="ORF">GA0070558_1271</name>
</gene>
<dbReference type="InterPro" id="IPR018201">
    <property type="entry name" value="Ketoacyl_synth_AS"/>
</dbReference>
<accession>A0A1C4XKE0</accession>
<dbReference type="SMART" id="SM00825">
    <property type="entry name" value="PKS_KS"/>
    <property type="match status" value="2"/>
</dbReference>
<feature type="region of interest" description="N-terminal hotdog fold" evidence="7">
    <location>
        <begin position="1846"/>
        <end position="1971"/>
    </location>
</feature>
<dbReference type="InterPro" id="IPR020807">
    <property type="entry name" value="PKS_DH"/>
</dbReference>
<dbReference type="Pfam" id="PF00698">
    <property type="entry name" value="Acyl_transf_1"/>
    <property type="match status" value="2"/>
</dbReference>
<dbReference type="InterPro" id="IPR020806">
    <property type="entry name" value="PKS_PP-bd"/>
</dbReference>
<dbReference type="InterPro" id="IPR036291">
    <property type="entry name" value="NAD(P)-bd_dom_sf"/>
</dbReference>
<dbReference type="InterPro" id="IPR049900">
    <property type="entry name" value="PKS_mFAS_DH"/>
</dbReference>
<dbReference type="InterPro" id="IPR000873">
    <property type="entry name" value="AMP-dep_synth/lig_dom"/>
</dbReference>
<name>A0A1C4XKE0_9ACTN</name>
<evidence type="ECO:0000313" key="12">
    <source>
        <dbReference type="EMBL" id="SCF08958.1"/>
    </source>
</evidence>
<dbReference type="Pfam" id="PF21089">
    <property type="entry name" value="PKS_DH_N"/>
    <property type="match status" value="1"/>
</dbReference>
<dbReference type="InterPro" id="IPR036736">
    <property type="entry name" value="ACP-like_sf"/>
</dbReference>
<sequence>MILREHAERLGDRVAYEDDSRRVTYAELEARTRRLAGHLVDAGLRRGDRVALCLGNTVAMVEGYLAVVRAGAVGVPLNPHASRRDLAFQLQDSGARFAMTTAAHAAEFAAATSPPTVLSTGTVAGCLPYERLAATEPRASAPDDLGLDEVAWMFYTSGTTGRPKGVLSTQRNCLWSVASCYVPVPGLGEHDRVLWPLPLFHSLSHIACVLAVIAVGATARIVDGQSASDVLDALRTHRSTFLAGVPTTYHGLVRARRETGLTLPDLRIGLVGGAVTGPGLRRAFEETFGVPLVDAYGSTETCGAITMNPPDGGGPDGSCGLPVPGVDVRLVDPGTGREAAVGDEGEVWVRGPSVMVGYHGDPVATGAALRDGWYRTGDLARRDAGGYLTICGRISDLVIRGGENIHPETIEAVLRDVGGVADVGVGGVDHDVLGEVPVAYVQPGPAGLDVAALLDRCRAQLAPFEVPEEIREVRAIPRTASGKISRRRLVDQPSWLRWAASGHHDGLLTLRWVPLAADGPQRPDAELLDLTPPADAPAGPAERALLGSRLARTLTERAGRLGAGERLVVLTRHAVTTDPDDPAPDPAQFPVWAAARALRPRTPGHLATVDLAAGVTAGATPTGTDEPEIAVRPAGPLVPRLVRVPADDRPWPLAAPAGGSVVVTGADTGPRAELARRLVEATGAGTVLTVATGAPGRAGDTATVRPGQDGPLRAALAELPRPVVAVLHACGDVELGRALHLATAHLDTALFLAVGATADAEALVHTRRRQGLPATFVEWAGDDAPDGAVGRPRDLFAALDAALALRPAVLLARRPDPSATAGAAPPLLRDLAAAAAPTGTPDPATAAGLRARLAALDDPDQLALLRDLVGEHVTAVLGVGRADATAGRAFRDLGLSSAAVVELRNRLADATGLALPTTVTFDHPTAGALAAHLRDRLLGRETPDRAAVGVASAEPIAIVGMACRLPGGVGSPAELWRLVAEGGEGITGFPDDRGWDLSTLFDPDPAHPGTSYVERGGFLPTAAQFDAGFFGISPREALAMDPQQRLLLEASWEALEHAGIDPGPLRGTEVGVFAGVMGHGPAPSGQLPPDLEGFMTTGTAASVASGRVSYVFGFEGPAVTVDTACSSSLVAIHLAAQALRAGECTIALAGGATVMASPDAFLEFSRQRGLSADGRCKSYSSDADGTGWGEGVGVVVLERLSGVRARGGRVLAVLRGSAVNQDGASNGLTAPSGLAQERVIRRALAVGGLVGGDVDVVEGHGTGTVLGDPVEVGALLGVYGRGRGVGCPLWLGSLKSNIGHVQAAAGVAGVIKMVEALRWGVLPATLHVGEPTSQVDWSSGEVRLLTEARDWPRTEGRPRRAGVSSFGVSGTNAHVILEEAPDEPAPPPAAPAAGPIALALSARTPTALAGQATRLAAFLADGDAPLPDVAAALGARALFDERAVVVAASPDEAARRLRAVAQGRGDSGALVGSARPGRVAFVFPGQGTQWRGMGRDLLDSSPVFAAQVRACAAAVEPYTDFSLVDALRGDVPADLAARVDVVQSASFAMMAGLAAMWRAAGVVPGAVVGHSQGEIAAAYVAGALSLPDAARTVAVRAKLVRDVLAGGGAMASVALGEAEAARRLPAAGPVEVAAVNGPSSVVVAGPAAALEEILAGWEADGVRVRRVAVDYASHTAQVERIVDPLGVALSGVRARAPQIPLLSTVTGDWITADGDLGGDYWVRNLRHQVRFAPAVATLLDQGFTTFVEVSAHPVLVAPVTEIVDAAGVAATVTESLRRDEGDLRRLTLSMARLHVTGIAVDWPAVTPPARGRVELPPYAFDHRPYWLPATPARADATGAGLTGPGHPLVGALVAQPDTGGVVAVARWSARSFPWLTADRPDGGTTVPATALLDVVIRAGDETGTPAVASLRTDAPLVLPARGALDVRVTVGGLGDGGRRAVRCWTRAAGADPGEPWTRHAHGLLAPAPAEPAPPPAPEAGRVALARDPAGYGLHPELLDAAVRTVLAPATAPVTWTDVVLHATDATALTVGAAACDGGHRLLLTDPSGVPVLSAGTVAAGPEPTAAAAPPLLHVEWVDVALPDTATPPPEHLRHEVPADGDPRAVLADTLTALRAWLAGPATDGLLVVHTGDRDDPATAAVWGLVRSAQSEHPGRILLVATDEQSRDALPAAIATGEPQIRVRRNAAQVPRLVRTPPGDTAGRPLDPDGTVLITGGTGLLGTTTARHLITRHGARRLLLATRSGLTGRAAALRDELTALGATVTVARCDVADRAQVGELLAGIPEDAPLTAVVHAAGALDDGVVTALDADRLDTVLRPKLDAARHLHELTLGRDLAAFVLYSSAAGLLGNPGQANYAAANACLDALARQRRRLGLPAVSVAWGWWSQASGMTRHLRDADLARTRRGGMTGLTADDGMALLDAALRADAPPVVVAARFDLAALRADDHAGPVAPLLRALVPPRRPRATAGAPAQAPAPARLAGMGEAEQHAALLRMVRRHTADVLFHDGPEAVPADRPFRDAGLDSLTAIELRNRLAAETGLTLGATIAFDHPRPAALAAYLRDRLTGRDPAPAPAAAAPGADLGEPVAIVAMACHFPAGVHSPEGLWRVVRDGVDAVTGFPADRGWPPDGRFHPDPDHPGTTYVRHGAFLDDAAGFDAAFFGISPNEALAMDPQQRLLLETSWEVFERAGIDPATLTRRDVGVFAGVNSHDYSMRLHRSPGAEGFRLTGSSGSVVSGRIAYHYGFEGPAITIDTACSSSLVALHLAVRALQQGECSLALAGGVTVIGAVETFVEFSRQRGLAPDGRCKPFADAADGTGWAEGAGLLLVERLSDARRNGHQVLAVVRGSAVNSDGASNGLTAPSGPAQQRVIRAALANAGLGCADVDAVEAHGTGTTLGDPIEAQALLETYGREHDPARPLWLGSVKSNIGHAQAAAGVAGVIKMVMAMRHGVLPATLHVDRPSSHVDWSTGGVRLLTVARDWPDSGRPRRAGVSSFGIGGTNAHVVLEAAPAGDPPAPPPAADPALVPVVVSARTPAGLRGQAGRVAAFVAAAPAALPLGDVAHAQATARSHLDRRAVILTTGREHLVTELRDLERGVAGDATVTGSAGEGLLALVFTGQGSQWAGMGAGLRRRHPVFREAFADAVAAVERHLGGHLPRPLPEVLSAAPGTPGAELIDRTLYAQPALFALETALFRLLASWGVRPGLLAGHSVGEITAAHVAGVLDLAAAAELVAARARLMDALPAGGAMTAVRATEADVTPLLEQATGIVCVAAVNSDESLVLSGERQAVDAVVDRLRRAGHRTRRLEVSHAFHSALMEPMLDEFRAVAEGLTFGSAGIPIVSTLTGALATGGELGAAGYWVRQVRHAVRFGAAVSALRAEGATTFLEAGPGGALTAMLLEAPDLPEAACLTSLPAGVDEPLAVLTAVAGLHVRGVAVDWPAVLGRSGAATLGPDLPTYAFQHERFWIDAEPEPGASGPGATPPTYAEAPPVASGAYELVDLVRASALAVLGHRPDADLDLGQPFKDLGMDSLGAVRLRNRLREQTGVELPTTVVFDHPSPAALAAHLHAVLHGTPDAGRRADGPAPVDADADDPIVIVATAGRFPGGVDSPEELWRLVSERRDAITPFPADRGWDVDRLYHPDPAHPGTSYTRAGGFLPDAALFDAALFGISPREALAMDPQQRLLLEVSWEALERAGVDPTSLRGRDVGVFTGIVHHDYVTRLRRVPEDVQGYVMTGTAASVASGRVSYVFGFEGPAVTVDTACSSS</sequence>
<dbReference type="InterPro" id="IPR016035">
    <property type="entry name" value="Acyl_Trfase/lysoPLipase"/>
</dbReference>
<dbReference type="Pfam" id="PF00109">
    <property type="entry name" value="ketoacyl-synt"/>
    <property type="match status" value="3"/>
</dbReference>
<dbReference type="InterPro" id="IPR049552">
    <property type="entry name" value="PKS_DH_N"/>
</dbReference>
<dbReference type="InterPro" id="IPR013968">
    <property type="entry name" value="PKS_KR"/>
</dbReference>
<dbReference type="SUPFAM" id="SSF51735">
    <property type="entry name" value="NAD(P)-binding Rossmann-fold domains"/>
    <property type="match status" value="3"/>
</dbReference>
<keyword evidence="2" id="KW-0597">Phosphoprotein</keyword>
<dbReference type="Pfam" id="PF13193">
    <property type="entry name" value="AMP-binding_C"/>
    <property type="match status" value="1"/>
</dbReference>
<dbReference type="Gene3D" id="3.40.50.12780">
    <property type="entry name" value="N-terminal domain of ligase-like"/>
    <property type="match status" value="1"/>
</dbReference>
<dbReference type="Gene3D" id="1.10.1200.10">
    <property type="entry name" value="ACP-like"/>
    <property type="match status" value="3"/>
</dbReference>
<dbReference type="Pfam" id="PF08659">
    <property type="entry name" value="KR"/>
    <property type="match status" value="1"/>
</dbReference>
<dbReference type="GO" id="GO:0004312">
    <property type="term" value="F:fatty acid synthase activity"/>
    <property type="evidence" value="ECO:0007669"/>
    <property type="project" value="TreeGrafter"/>
</dbReference>
<dbReference type="FunFam" id="1.10.1200.10:FF:000007">
    <property type="entry name" value="Probable polyketide synthase pks17"/>
    <property type="match status" value="1"/>
</dbReference>
<feature type="compositionally biased region" description="Pro residues" evidence="8">
    <location>
        <begin position="1968"/>
        <end position="1977"/>
    </location>
</feature>
<dbReference type="InterPro" id="IPR016036">
    <property type="entry name" value="Malonyl_transacylase_ACP-bd"/>
</dbReference>
<keyword evidence="4" id="KW-0677">Repeat</keyword>
<dbReference type="SMART" id="SM00827">
    <property type="entry name" value="PKS_AT"/>
    <property type="match status" value="2"/>
</dbReference>
<feature type="non-terminal residue" evidence="12">
    <location>
        <position position="3770"/>
    </location>
</feature>
<feature type="domain" description="Carrier" evidence="9">
    <location>
        <begin position="2490"/>
        <end position="2565"/>
    </location>
</feature>
<dbReference type="InterPro" id="IPR057326">
    <property type="entry name" value="KR_dom"/>
</dbReference>
<dbReference type="InterPro" id="IPR014043">
    <property type="entry name" value="Acyl_transferase_dom"/>
</dbReference>
<evidence type="ECO:0000256" key="2">
    <source>
        <dbReference type="ARBA" id="ARBA00022553"/>
    </source>
</evidence>
<evidence type="ECO:0000256" key="6">
    <source>
        <dbReference type="ARBA" id="ARBA00023315"/>
    </source>
</evidence>
<dbReference type="Gene3D" id="3.30.300.30">
    <property type="match status" value="1"/>
</dbReference>
<evidence type="ECO:0000259" key="11">
    <source>
        <dbReference type="PROSITE" id="PS52019"/>
    </source>
</evidence>
<evidence type="ECO:0000313" key="13">
    <source>
        <dbReference type="Proteomes" id="UP000199375"/>
    </source>
</evidence>
<evidence type="ECO:0000256" key="7">
    <source>
        <dbReference type="PROSITE-ProRule" id="PRU01363"/>
    </source>
</evidence>
<feature type="domain" description="Ketosynthase family 3 (KS3)" evidence="10">
    <location>
        <begin position="953"/>
        <end position="1379"/>
    </location>
</feature>
<feature type="domain" description="Carrier" evidence="9">
    <location>
        <begin position="3495"/>
        <end position="3573"/>
    </location>
</feature>
<dbReference type="Pfam" id="PF16197">
    <property type="entry name" value="KAsynt_C_assoc"/>
    <property type="match status" value="2"/>
</dbReference>
<dbReference type="Pfam" id="PF00501">
    <property type="entry name" value="AMP-binding"/>
    <property type="match status" value="1"/>
</dbReference>
<reference evidence="12 13" key="1">
    <citation type="submission" date="2016-06" db="EMBL/GenBank/DDBJ databases">
        <authorList>
            <person name="Kjaerup R.B."/>
            <person name="Dalgaard T.S."/>
            <person name="Juul-Madsen H.R."/>
        </authorList>
    </citation>
    <scope>NUCLEOTIDE SEQUENCE [LARGE SCALE GENOMIC DNA]</scope>
    <source>
        <strain evidence="12 13">DSM 45626</strain>
    </source>
</reference>
<evidence type="ECO:0000256" key="5">
    <source>
        <dbReference type="ARBA" id="ARBA00023268"/>
    </source>
</evidence>
<keyword evidence="3" id="KW-0808">Transferase</keyword>
<dbReference type="FunFam" id="3.40.47.10:FF:000019">
    <property type="entry name" value="Polyketide synthase type I"/>
    <property type="match status" value="2"/>
</dbReference>
<dbReference type="InterPro" id="IPR050091">
    <property type="entry name" value="PKS_NRPS_Biosynth_Enz"/>
</dbReference>
<dbReference type="PROSITE" id="PS00455">
    <property type="entry name" value="AMP_BINDING"/>
    <property type="match status" value="1"/>
</dbReference>
<keyword evidence="1" id="KW-0596">Phosphopantetheine</keyword>
<dbReference type="PROSITE" id="PS52004">
    <property type="entry name" value="KS3_2"/>
    <property type="match status" value="3"/>
</dbReference>
<organism evidence="12 13">
    <name type="scientific">Micromonospora haikouensis</name>
    <dbReference type="NCBI Taxonomy" id="686309"/>
    <lineage>
        <taxon>Bacteria</taxon>
        <taxon>Bacillati</taxon>
        <taxon>Actinomycetota</taxon>
        <taxon>Actinomycetes</taxon>
        <taxon>Micromonosporales</taxon>
        <taxon>Micromonosporaceae</taxon>
        <taxon>Micromonospora</taxon>
    </lineage>
</organism>
<dbReference type="FunFam" id="3.40.366.10:FF:000002">
    <property type="entry name" value="Probable polyketide synthase 2"/>
    <property type="match status" value="1"/>
</dbReference>
<feature type="region of interest" description="C-terminal hotdog fold" evidence="7">
    <location>
        <begin position="1990"/>
        <end position="2136"/>
    </location>
</feature>
<dbReference type="CDD" id="cd00833">
    <property type="entry name" value="PKS"/>
    <property type="match status" value="3"/>
</dbReference>
<dbReference type="Gene3D" id="3.40.47.10">
    <property type="match status" value="3"/>
</dbReference>
<dbReference type="GO" id="GO:0006633">
    <property type="term" value="P:fatty acid biosynthetic process"/>
    <property type="evidence" value="ECO:0007669"/>
    <property type="project" value="InterPro"/>
</dbReference>
<dbReference type="SUPFAM" id="SSF52151">
    <property type="entry name" value="FabD/lysophospholipase-like"/>
    <property type="match status" value="2"/>
</dbReference>